<dbReference type="SUPFAM" id="SSF48264">
    <property type="entry name" value="Cytochrome P450"/>
    <property type="match status" value="1"/>
</dbReference>
<evidence type="ECO:0000256" key="1">
    <source>
        <dbReference type="ARBA" id="ARBA00010617"/>
    </source>
</evidence>
<dbReference type="Gene3D" id="1.10.630.10">
    <property type="entry name" value="Cytochrome P450"/>
    <property type="match status" value="1"/>
</dbReference>
<dbReference type="GO" id="GO:0005506">
    <property type="term" value="F:iron ion binding"/>
    <property type="evidence" value="ECO:0007669"/>
    <property type="project" value="InterPro"/>
</dbReference>
<dbReference type="PRINTS" id="PR00463">
    <property type="entry name" value="EP450I"/>
</dbReference>
<dbReference type="AlphaFoldDB" id="A0A6F9DBA5"/>
<dbReference type="PROSITE" id="PS00086">
    <property type="entry name" value="CYTOCHROME_P450"/>
    <property type="match status" value="1"/>
</dbReference>
<comment type="cofactor">
    <cofactor evidence="2">
        <name>heme</name>
        <dbReference type="ChEBI" id="CHEBI:30413"/>
    </cofactor>
</comment>
<feature type="binding site" description="axial binding residue" evidence="2">
    <location>
        <position position="466"/>
    </location>
    <ligand>
        <name>heme</name>
        <dbReference type="ChEBI" id="CHEBI:30413"/>
    </ligand>
    <ligandPart>
        <name>Fe</name>
        <dbReference type="ChEBI" id="CHEBI:18248"/>
    </ligandPart>
</feature>
<dbReference type="GO" id="GO:0020037">
    <property type="term" value="F:heme binding"/>
    <property type="evidence" value="ECO:0007669"/>
    <property type="project" value="InterPro"/>
</dbReference>
<dbReference type="GO" id="GO:0004497">
    <property type="term" value="F:monooxygenase activity"/>
    <property type="evidence" value="ECO:0007669"/>
    <property type="project" value="UniProtKB-KW"/>
</dbReference>
<feature type="transmembrane region" description="Helical" evidence="4">
    <location>
        <begin position="20"/>
        <end position="40"/>
    </location>
</feature>
<keyword evidence="4" id="KW-0812">Transmembrane</keyword>
<dbReference type="InterPro" id="IPR017972">
    <property type="entry name" value="Cyt_P450_CS"/>
</dbReference>
<sequence length="519" mass="60764">MEAKAKVLNESQLDEILESVFMILWTCFAIFLIYFIFGFAKRLWRFYLIRKNLREEWKGPKGHWFWGHLGMVTKGNKDPKNFIKFFTEKEKLYDVGFTIYKGPFDAVLMLYDPNIVKKVLSLTAFEAPKRNLKALLPWLGKGVFLLNGWEWYRHRKLLTSAFHFEALKPYARIMNKCAKTLVAKWEQQTADKEVYNVEIFEQSSLFTLDTILQCLMDHRSNCQEQSSENSYIASIYKLSKLVINRMRSKNLFDRFSSYYYRTDEGKDFQNACDVVHQMSEKMIEIREQSPQEGVRGHRDFLDMLLMAKDDDGKGLTKKEIRAEVDTFLFGGHDTTASAITWTLHCLSINPEHQELCHNEIVSVIGDGDIRWSDLSQLQHLTRCIKESLRIFPPAPLISRKLNKDIHFEGRKILKGTTVQLSIIGVQRNENFWDNPQEFRPDRFTLDNSAKQNIHAFIPFSAGPRNCIGQHFAMNEVKIVLAHILRRFKFTPDGSREINYCHEIIYRARGGLYLNIHKRS</sequence>
<reference evidence="5" key="1">
    <citation type="submission" date="2020-04" db="EMBL/GenBank/DDBJ databases">
        <authorList>
            <person name="Neveu A P."/>
        </authorList>
    </citation>
    <scope>NUCLEOTIDE SEQUENCE</scope>
    <source>
        <tissue evidence="5">Whole embryo</tissue>
    </source>
</reference>
<dbReference type="InterPro" id="IPR036396">
    <property type="entry name" value="Cyt_P450_sf"/>
</dbReference>
<keyword evidence="2 3" id="KW-0479">Metal-binding</keyword>
<keyword evidence="2 3" id="KW-0408">Iron</keyword>
<evidence type="ECO:0000313" key="5">
    <source>
        <dbReference type="EMBL" id="CAB3235879.1"/>
    </source>
</evidence>
<keyword evidence="4" id="KW-1133">Transmembrane helix</keyword>
<evidence type="ECO:0000256" key="3">
    <source>
        <dbReference type="RuleBase" id="RU000461"/>
    </source>
</evidence>
<evidence type="ECO:0000256" key="2">
    <source>
        <dbReference type="PIRSR" id="PIRSR602401-1"/>
    </source>
</evidence>
<accession>A0A6F9DBA5</accession>
<proteinExistence type="evidence at transcript level"/>
<dbReference type="EMBL" id="LR784333">
    <property type="protein sequence ID" value="CAB3235879.1"/>
    <property type="molecule type" value="mRNA"/>
</dbReference>
<name>A0A6F9DBA5_9ASCI</name>
<dbReference type="InterPro" id="IPR002401">
    <property type="entry name" value="Cyt_P450_E_grp-I"/>
</dbReference>
<keyword evidence="2 3" id="KW-0349">Heme</keyword>
<gene>
    <name evidence="5" type="primary">Cyp4f16</name>
</gene>
<keyword evidence="4" id="KW-0472">Membrane</keyword>
<dbReference type="PANTHER" id="PTHR24291:SF208">
    <property type="match status" value="1"/>
</dbReference>
<dbReference type="InterPro" id="IPR050196">
    <property type="entry name" value="Cytochrome_P450_Monoox"/>
</dbReference>
<dbReference type="PRINTS" id="PR00385">
    <property type="entry name" value="P450"/>
</dbReference>
<organism evidence="5">
    <name type="scientific">Phallusia mammillata</name>
    <dbReference type="NCBI Taxonomy" id="59560"/>
    <lineage>
        <taxon>Eukaryota</taxon>
        <taxon>Metazoa</taxon>
        <taxon>Chordata</taxon>
        <taxon>Tunicata</taxon>
        <taxon>Ascidiacea</taxon>
        <taxon>Phlebobranchia</taxon>
        <taxon>Ascidiidae</taxon>
        <taxon>Phallusia</taxon>
    </lineage>
</organism>
<dbReference type="PANTHER" id="PTHR24291">
    <property type="entry name" value="CYTOCHROME P450 FAMILY 4"/>
    <property type="match status" value="1"/>
</dbReference>
<dbReference type="InterPro" id="IPR001128">
    <property type="entry name" value="Cyt_P450"/>
</dbReference>
<keyword evidence="3" id="KW-0503">Monooxygenase</keyword>
<keyword evidence="3" id="KW-0560">Oxidoreductase</keyword>
<comment type="similarity">
    <text evidence="1 3">Belongs to the cytochrome P450 family.</text>
</comment>
<evidence type="ECO:0000256" key="4">
    <source>
        <dbReference type="SAM" id="Phobius"/>
    </source>
</evidence>
<dbReference type="Pfam" id="PF00067">
    <property type="entry name" value="p450"/>
    <property type="match status" value="1"/>
</dbReference>
<protein>
    <submittedName>
        <fullName evidence="5">Cytochrome P450 4F4-like</fullName>
    </submittedName>
</protein>
<dbReference type="GO" id="GO:0016705">
    <property type="term" value="F:oxidoreductase activity, acting on paired donors, with incorporation or reduction of molecular oxygen"/>
    <property type="evidence" value="ECO:0007669"/>
    <property type="project" value="InterPro"/>
</dbReference>